<dbReference type="PROSITE" id="PS51118">
    <property type="entry name" value="HTH_HXLR"/>
    <property type="match status" value="1"/>
</dbReference>
<protein>
    <submittedName>
        <fullName evidence="5">Helix-turn-helix transcriptional regulator</fullName>
    </submittedName>
</protein>
<dbReference type="AlphaFoldDB" id="A0A9D2Q5C1"/>
<dbReference type="Gene3D" id="1.10.10.10">
    <property type="entry name" value="Winged helix-like DNA-binding domain superfamily/Winged helix DNA-binding domain"/>
    <property type="match status" value="1"/>
</dbReference>
<proteinExistence type="predicted"/>
<evidence type="ECO:0000313" key="5">
    <source>
        <dbReference type="EMBL" id="HJC71175.1"/>
    </source>
</evidence>
<evidence type="ECO:0000313" key="6">
    <source>
        <dbReference type="Proteomes" id="UP000823918"/>
    </source>
</evidence>
<keyword evidence="3" id="KW-0804">Transcription</keyword>
<reference evidence="5" key="1">
    <citation type="journal article" date="2021" name="PeerJ">
        <title>Extensive microbial diversity within the chicken gut microbiome revealed by metagenomics and culture.</title>
        <authorList>
            <person name="Gilroy R."/>
            <person name="Ravi A."/>
            <person name="Getino M."/>
            <person name="Pursley I."/>
            <person name="Horton D.L."/>
            <person name="Alikhan N.F."/>
            <person name="Baker D."/>
            <person name="Gharbi K."/>
            <person name="Hall N."/>
            <person name="Watson M."/>
            <person name="Adriaenssens E.M."/>
            <person name="Foster-Nyarko E."/>
            <person name="Jarju S."/>
            <person name="Secka A."/>
            <person name="Antonio M."/>
            <person name="Oren A."/>
            <person name="Chaudhuri R.R."/>
            <person name="La Ragione R."/>
            <person name="Hildebrand F."/>
            <person name="Pallen M.J."/>
        </authorList>
    </citation>
    <scope>NUCLEOTIDE SEQUENCE</scope>
    <source>
        <strain evidence="5">5933</strain>
    </source>
</reference>
<dbReference type="InterPro" id="IPR036388">
    <property type="entry name" value="WH-like_DNA-bd_sf"/>
</dbReference>
<dbReference type="InterPro" id="IPR002577">
    <property type="entry name" value="HTH_HxlR"/>
</dbReference>
<dbReference type="SUPFAM" id="SSF46785">
    <property type="entry name" value="Winged helix' DNA-binding domain"/>
    <property type="match status" value="1"/>
</dbReference>
<sequence length="128" mass="14904">MKIRQTYTCPLELVHDMLKGKWKPIILWRLRLGKTPLAQLERDIDGITQKMLLEHLKELCELGFVSKQTSNGYPLRTDYFLTPTHGEKILQALQIMQEIGIDYMKEHGMHDVLREKGLLKDECPQKSG</sequence>
<dbReference type="Proteomes" id="UP000823918">
    <property type="component" value="Unassembled WGS sequence"/>
</dbReference>
<gene>
    <name evidence="5" type="ORF">H9698_00040</name>
</gene>
<feature type="domain" description="HTH hxlR-type" evidence="4">
    <location>
        <begin position="9"/>
        <end position="108"/>
    </location>
</feature>
<evidence type="ECO:0000256" key="3">
    <source>
        <dbReference type="ARBA" id="ARBA00023163"/>
    </source>
</evidence>
<comment type="caution">
    <text evidence="5">The sequence shown here is derived from an EMBL/GenBank/DDBJ whole genome shotgun (WGS) entry which is preliminary data.</text>
</comment>
<evidence type="ECO:0000256" key="2">
    <source>
        <dbReference type="ARBA" id="ARBA00023125"/>
    </source>
</evidence>
<name>A0A9D2Q5C1_9FIRM</name>
<dbReference type="EMBL" id="DWWA01000001">
    <property type="protein sequence ID" value="HJC71175.1"/>
    <property type="molecule type" value="Genomic_DNA"/>
</dbReference>
<dbReference type="GO" id="GO:0003677">
    <property type="term" value="F:DNA binding"/>
    <property type="evidence" value="ECO:0007669"/>
    <property type="project" value="UniProtKB-KW"/>
</dbReference>
<dbReference type="PANTHER" id="PTHR33204:SF29">
    <property type="entry name" value="TRANSCRIPTIONAL REGULATOR"/>
    <property type="match status" value="1"/>
</dbReference>
<keyword evidence="1" id="KW-0805">Transcription regulation</keyword>
<evidence type="ECO:0000256" key="1">
    <source>
        <dbReference type="ARBA" id="ARBA00023015"/>
    </source>
</evidence>
<accession>A0A9D2Q5C1</accession>
<dbReference type="Pfam" id="PF01638">
    <property type="entry name" value="HxlR"/>
    <property type="match status" value="1"/>
</dbReference>
<dbReference type="PANTHER" id="PTHR33204">
    <property type="entry name" value="TRANSCRIPTIONAL REGULATOR, MARR FAMILY"/>
    <property type="match status" value="1"/>
</dbReference>
<dbReference type="InterPro" id="IPR036390">
    <property type="entry name" value="WH_DNA-bd_sf"/>
</dbReference>
<evidence type="ECO:0000259" key="4">
    <source>
        <dbReference type="PROSITE" id="PS51118"/>
    </source>
</evidence>
<reference evidence="5" key="2">
    <citation type="submission" date="2021-04" db="EMBL/GenBank/DDBJ databases">
        <authorList>
            <person name="Gilroy R."/>
        </authorList>
    </citation>
    <scope>NUCLEOTIDE SEQUENCE</scope>
    <source>
        <strain evidence="5">5933</strain>
    </source>
</reference>
<keyword evidence="2" id="KW-0238">DNA-binding</keyword>
<organism evidence="5 6">
    <name type="scientific">Candidatus Ruthenibacterium merdavium</name>
    <dbReference type="NCBI Taxonomy" id="2838752"/>
    <lineage>
        <taxon>Bacteria</taxon>
        <taxon>Bacillati</taxon>
        <taxon>Bacillota</taxon>
        <taxon>Clostridia</taxon>
        <taxon>Eubacteriales</taxon>
        <taxon>Oscillospiraceae</taxon>
        <taxon>Ruthenibacterium</taxon>
    </lineage>
</organism>